<evidence type="ECO:0000259" key="2">
    <source>
        <dbReference type="Pfam" id="PF24626"/>
    </source>
</evidence>
<dbReference type="PANTHER" id="PTHR35046:SF9">
    <property type="entry name" value="RNA-DIRECTED DNA POLYMERASE"/>
    <property type="match status" value="1"/>
</dbReference>
<accession>A0A371F107</accession>
<keyword evidence="5" id="KW-1185">Reference proteome</keyword>
<feature type="non-terminal residue" evidence="4">
    <location>
        <position position="1"/>
    </location>
</feature>
<dbReference type="Pfam" id="PF25597">
    <property type="entry name" value="SH3_retrovirus"/>
    <property type="match status" value="1"/>
</dbReference>
<evidence type="ECO:0000313" key="5">
    <source>
        <dbReference type="Proteomes" id="UP000257109"/>
    </source>
</evidence>
<protein>
    <recommendedName>
        <fullName evidence="6">Copia protein</fullName>
    </recommendedName>
</protein>
<dbReference type="Proteomes" id="UP000257109">
    <property type="component" value="Unassembled WGS sequence"/>
</dbReference>
<feature type="region of interest" description="Disordered" evidence="1">
    <location>
        <begin position="103"/>
        <end position="123"/>
    </location>
</feature>
<feature type="region of interest" description="Disordered" evidence="1">
    <location>
        <begin position="224"/>
        <end position="253"/>
    </location>
</feature>
<dbReference type="InterPro" id="IPR057670">
    <property type="entry name" value="SH3_retrovirus"/>
</dbReference>
<feature type="domain" description="Tf2-1-like SH3-like" evidence="2">
    <location>
        <begin position="54"/>
        <end position="100"/>
    </location>
</feature>
<name>A0A371F107_MUCPR</name>
<comment type="caution">
    <text evidence="4">The sequence shown here is derived from an EMBL/GenBank/DDBJ whole genome shotgun (WGS) entry which is preliminary data.</text>
</comment>
<dbReference type="Pfam" id="PF24626">
    <property type="entry name" value="SH3_Tf2-1"/>
    <property type="match status" value="1"/>
</dbReference>
<evidence type="ECO:0000313" key="4">
    <source>
        <dbReference type="EMBL" id="RDX71967.1"/>
    </source>
</evidence>
<dbReference type="OrthoDB" id="1935586at2759"/>
<reference evidence="4" key="1">
    <citation type="submission" date="2018-05" db="EMBL/GenBank/DDBJ databases">
        <title>Draft genome of Mucuna pruriens seed.</title>
        <authorList>
            <person name="Nnadi N.E."/>
            <person name="Vos R."/>
            <person name="Hasami M.H."/>
            <person name="Devisetty U.K."/>
            <person name="Aguiy J.C."/>
        </authorList>
    </citation>
    <scope>NUCLEOTIDE SEQUENCE [LARGE SCALE GENOMIC DNA]</scope>
    <source>
        <strain evidence="4">JCA_2017</strain>
    </source>
</reference>
<dbReference type="EMBL" id="QJKJ01011113">
    <property type="protein sequence ID" value="RDX71967.1"/>
    <property type="molecule type" value="Genomic_DNA"/>
</dbReference>
<feature type="domain" description="Retroviral polymerase SH3-like" evidence="3">
    <location>
        <begin position="143"/>
        <end position="205"/>
    </location>
</feature>
<gene>
    <name evidence="4" type="ORF">CR513_48614</name>
</gene>
<evidence type="ECO:0008006" key="6">
    <source>
        <dbReference type="Google" id="ProtNLM"/>
    </source>
</evidence>
<organism evidence="4 5">
    <name type="scientific">Mucuna pruriens</name>
    <name type="common">Velvet bean</name>
    <name type="synonym">Dolichos pruriens</name>
    <dbReference type="NCBI Taxonomy" id="157652"/>
    <lineage>
        <taxon>Eukaryota</taxon>
        <taxon>Viridiplantae</taxon>
        <taxon>Streptophyta</taxon>
        <taxon>Embryophyta</taxon>
        <taxon>Tracheophyta</taxon>
        <taxon>Spermatophyta</taxon>
        <taxon>Magnoliopsida</taxon>
        <taxon>eudicotyledons</taxon>
        <taxon>Gunneridae</taxon>
        <taxon>Pentapetalae</taxon>
        <taxon>rosids</taxon>
        <taxon>fabids</taxon>
        <taxon>Fabales</taxon>
        <taxon>Fabaceae</taxon>
        <taxon>Papilionoideae</taxon>
        <taxon>50 kb inversion clade</taxon>
        <taxon>NPAAA clade</taxon>
        <taxon>indigoferoid/millettioid clade</taxon>
        <taxon>Phaseoleae</taxon>
        <taxon>Mucuna</taxon>
    </lineage>
</organism>
<sequence>MYLLDRERHLIEASCTTMLAWNIYSADANIEKRNEQYSRQANKGRVKVTFEPRDWVWVHMRKERFPIQRNSKLKPRGDGPFQVLERINDNTYKLDLPTTYGEEFDSRTNPFEEGGNDRDPINKAKDNLRDTGSPMTRSCHFGSIVYAHVPNQGRSKLDRSVKHVFIGYDANSKGYKLYNPNNGKMIVSRDVEFDEEEAWNWEKEEDTYDFLPYFEEGDQEVVVPNEFSTPPLSPTPSIHEASSSKGSSSERTHKMRSIQEIYDETKILNDLFCPFVDNEPLTFDEAIEDKRWRQAMEKEIKVPRPNRPYPESRMRIKHISQAYRWSREYRPMIRKALEAC</sequence>
<evidence type="ECO:0000256" key="1">
    <source>
        <dbReference type="SAM" id="MobiDB-lite"/>
    </source>
</evidence>
<dbReference type="InterPro" id="IPR056924">
    <property type="entry name" value="SH3_Tf2-1"/>
</dbReference>
<dbReference type="AlphaFoldDB" id="A0A371F107"/>
<proteinExistence type="predicted"/>
<evidence type="ECO:0000259" key="3">
    <source>
        <dbReference type="Pfam" id="PF25597"/>
    </source>
</evidence>
<dbReference type="PANTHER" id="PTHR35046">
    <property type="entry name" value="ZINC KNUCKLE (CCHC-TYPE) FAMILY PROTEIN"/>
    <property type="match status" value="1"/>
</dbReference>